<dbReference type="PANTHER" id="PTHR44169">
    <property type="entry name" value="NADPH-DEPENDENT 1-ACYLDIHYDROXYACETONE PHOSPHATE REDUCTASE"/>
    <property type="match status" value="1"/>
</dbReference>
<dbReference type="GO" id="GO:0044550">
    <property type="term" value="P:secondary metabolite biosynthetic process"/>
    <property type="evidence" value="ECO:0007669"/>
    <property type="project" value="UniProtKB-ARBA"/>
</dbReference>
<evidence type="ECO:0000256" key="3">
    <source>
        <dbReference type="ARBA" id="ARBA00023002"/>
    </source>
</evidence>
<evidence type="ECO:0000313" key="7">
    <source>
        <dbReference type="Proteomes" id="UP000234275"/>
    </source>
</evidence>
<dbReference type="GO" id="GO:0004806">
    <property type="term" value="F:triacylglycerol lipase activity"/>
    <property type="evidence" value="ECO:0007669"/>
    <property type="project" value="TreeGrafter"/>
</dbReference>
<comment type="similarity">
    <text evidence="1 4">Belongs to the short-chain dehydrogenases/reductases (SDR) family.</text>
</comment>
<dbReference type="SUPFAM" id="SSF51735">
    <property type="entry name" value="NAD(P)-binding Rossmann-fold domains"/>
    <property type="match status" value="1"/>
</dbReference>
<accession>A0A2I2GF70</accession>
<dbReference type="GO" id="GO:0000140">
    <property type="term" value="F:acylglycerone-phosphate reductase (NADP+) activity"/>
    <property type="evidence" value="ECO:0007669"/>
    <property type="project" value="TreeGrafter"/>
</dbReference>
<evidence type="ECO:0000256" key="1">
    <source>
        <dbReference type="ARBA" id="ARBA00006484"/>
    </source>
</evidence>
<dbReference type="EMBL" id="MSFO01000002">
    <property type="protein sequence ID" value="PLB51533.1"/>
    <property type="molecule type" value="Genomic_DNA"/>
</dbReference>
<evidence type="ECO:0000259" key="5">
    <source>
        <dbReference type="SMART" id="SM00822"/>
    </source>
</evidence>
<dbReference type="STRING" id="1392250.A0A2I2GF70"/>
<dbReference type="CDD" id="cd05374">
    <property type="entry name" value="17beta-HSD-like_SDR_c"/>
    <property type="match status" value="1"/>
</dbReference>
<dbReference type="PRINTS" id="PR00080">
    <property type="entry name" value="SDRFAMILY"/>
</dbReference>
<sequence length="279" mass="29335">MTTNPRTILITGCSAHGIGAALALNLARRGHFIFATARSPTKVPESLTSLENVQVLPLDVTDPITIADAVRAVTDHGRGLDILVNNAGAGYTMPILESDLDQAMNLYDTHVLGLLRLVQACSDLLVTSKGRIINVSSAAAAVNTPWLGVYSSSKAAVTQLSETLRLEMVPFGVSVVCIMAGNVTSAFHANEPGVVLSPTSRYAAARQAISNRATGRDGLEKCSADEFAASIVDEVLGTAGGVVWRGPYSATVRFLARWCPTVLLDCMVSNGQGLDLLAK</sequence>
<dbReference type="VEuPathDB" id="FungiDB:P170DRAFT_487573"/>
<dbReference type="OrthoDB" id="2102561at2759"/>
<proteinExistence type="inferred from homology"/>
<name>A0A2I2GF70_9EURO</name>
<dbReference type="InterPro" id="IPR057326">
    <property type="entry name" value="KR_dom"/>
</dbReference>
<dbReference type="GO" id="GO:0006654">
    <property type="term" value="P:phosphatidic acid biosynthetic process"/>
    <property type="evidence" value="ECO:0007669"/>
    <property type="project" value="TreeGrafter"/>
</dbReference>
<dbReference type="PROSITE" id="PS00061">
    <property type="entry name" value="ADH_SHORT"/>
    <property type="match status" value="1"/>
</dbReference>
<organism evidence="6 7">
    <name type="scientific">Aspergillus steynii IBT 23096</name>
    <dbReference type="NCBI Taxonomy" id="1392250"/>
    <lineage>
        <taxon>Eukaryota</taxon>
        <taxon>Fungi</taxon>
        <taxon>Dikarya</taxon>
        <taxon>Ascomycota</taxon>
        <taxon>Pezizomycotina</taxon>
        <taxon>Eurotiomycetes</taxon>
        <taxon>Eurotiomycetidae</taxon>
        <taxon>Eurotiales</taxon>
        <taxon>Aspergillaceae</taxon>
        <taxon>Aspergillus</taxon>
        <taxon>Aspergillus subgen. Circumdati</taxon>
    </lineage>
</organism>
<dbReference type="Pfam" id="PF00106">
    <property type="entry name" value="adh_short"/>
    <property type="match status" value="1"/>
</dbReference>
<dbReference type="GeneID" id="36561658"/>
<dbReference type="RefSeq" id="XP_024706835.1">
    <property type="nucleotide sequence ID" value="XM_024853957.1"/>
</dbReference>
<feature type="domain" description="Ketoreductase" evidence="5">
    <location>
        <begin position="6"/>
        <end position="182"/>
    </location>
</feature>
<evidence type="ECO:0000313" key="6">
    <source>
        <dbReference type="EMBL" id="PLB51533.1"/>
    </source>
</evidence>
<keyword evidence="2" id="KW-0521">NADP</keyword>
<protein>
    <submittedName>
        <fullName evidence="6">Dehydrogenase with different specificitie</fullName>
    </submittedName>
</protein>
<evidence type="ECO:0000256" key="4">
    <source>
        <dbReference type="RuleBase" id="RU000363"/>
    </source>
</evidence>
<dbReference type="InterPro" id="IPR020904">
    <property type="entry name" value="Sc_DH/Rdtase_CS"/>
</dbReference>
<dbReference type="Proteomes" id="UP000234275">
    <property type="component" value="Unassembled WGS sequence"/>
</dbReference>
<dbReference type="GO" id="GO:0005783">
    <property type="term" value="C:endoplasmic reticulum"/>
    <property type="evidence" value="ECO:0007669"/>
    <property type="project" value="TreeGrafter"/>
</dbReference>
<gene>
    <name evidence="6" type="ORF">P170DRAFT_487573</name>
</gene>
<dbReference type="InterPro" id="IPR002347">
    <property type="entry name" value="SDR_fam"/>
</dbReference>
<evidence type="ECO:0000256" key="2">
    <source>
        <dbReference type="ARBA" id="ARBA00022857"/>
    </source>
</evidence>
<dbReference type="InterPro" id="IPR036291">
    <property type="entry name" value="NAD(P)-bd_dom_sf"/>
</dbReference>
<dbReference type="PANTHER" id="PTHR44169:SF6">
    <property type="entry name" value="NADPH-DEPENDENT 1-ACYLDIHYDROXYACETONE PHOSPHATE REDUCTASE"/>
    <property type="match status" value="1"/>
</dbReference>
<dbReference type="GO" id="GO:0019433">
    <property type="term" value="P:triglyceride catabolic process"/>
    <property type="evidence" value="ECO:0007669"/>
    <property type="project" value="TreeGrafter"/>
</dbReference>
<dbReference type="AlphaFoldDB" id="A0A2I2GF70"/>
<keyword evidence="7" id="KW-1185">Reference proteome</keyword>
<keyword evidence="3" id="KW-0560">Oxidoreductase</keyword>
<comment type="caution">
    <text evidence="6">The sequence shown here is derived from an EMBL/GenBank/DDBJ whole genome shotgun (WGS) entry which is preliminary data.</text>
</comment>
<dbReference type="PRINTS" id="PR00081">
    <property type="entry name" value="GDHRDH"/>
</dbReference>
<dbReference type="Gene3D" id="3.40.50.720">
    <property type="entry name" value="NAD(P)-binding Rossmann-like Domain"/>
    <property type="match status" value="1"/>
</dbReference>
<reference evidence="6 7" key="1">
    <citation type="submission" date="2016-12" db="EMBL/GenBank/DDBJ databases">
        <title>The genomes of Aspergillus section Nigri reveals drivers in fungal speciation.</title>
        <authorList>
            <consortium name="DOE Joint Genome Institute"/>
            <person name="Vesth T.C."/>
            <person name="Nybo J."/>
            <person name="Theobald S."/>
            <person name="Brandl J."/>
            <person name="Frisvad J.C."/>
            <person name="Nielsen K.F."/>
            <person name="Lyhne E.K."/>
            <person name="Kogle M.E."/>
            <person name="Kuo A."/>
            <person name="Riley R."/>
            <person name="Clum A."/>
            <person name="Nolan M."/>
            <person name="Lipzen A."/>
            <person name="Salamov A."/>
            <person name="Henrissat B."/>
            <person name="Wiebenga A."/>
            <person name="De Vries R.P."/>
            <person name="Grigoriev I.V."/>
            <person name="Mortensen U.H."/>
            <person name="Andersen M.R."/>
            <person name="Baker S.E."/>
        </authorList>
    </citation>
    <scope>NUCLEOTIDE SEQUENCE [LARGE SCALE GENOMIC DNA]</scope>
    <source>
        <strain evidence="6 7">IBT 23096</strain>
    </source>
</reference>
<dbReference type="SMART" id="SM00822">
    <property type="entry name" value="PKS_KR"/>
    <property type="match status" value="1"/>
</dbReference>
<dbReference type="GO" id="GO:0005811">
    <property type="term" value="C:lipid droplet"/>
    <property type="evidence" value="ECO:0007669"/>
    <property type="project" value="TreeGrafter"/>
</dbReference>